<evidence type="ECO:0000256" key="2">
    <source>
        <dbReference type="ARBA" id="ARBA00007246"/>
    </source>
</evidence>
<evidence type="ECO:0000313" key="15">
    <source>
        <dbReference type="EMBL" id="MFC7290358.1"/>
    </source>
</evidence>
<dbReference type="PANTHER" id="PTHR38831">
    <property type="entry name" value="TYPE II SECRETION SYSTEM PROTEIN K"/>
    <property type="match status" value="1"/>
</dbReference>
<keyword evidence="5 10" id="KW-0997">Cell inner membrane</keyword>
<dbReference type="InterPro" id="IPR045584">
    <property type="entry name" value="Pilin-like"/>
</dbReference>
<dbReference type="InterPro" id="IPR049179">
    <property type="entry name" value="T2SSK_SAM-like_2nd"/>
</dbReference>
<evidence type="ECO:0000256" key="4">
    <source>
        <dbReference type="ARBA" id="ARBA00022475"/>
    </source>
</evidence>
<dbReference type="SUPFAM" id="SSF158544">
    <property type="entry name" value="GspK insert domain-like"/>
    <property type="match status" value="2"/>
</dbReference>
<keyword evidence="4 10" id="KW-1003">Cell membrane</keyword>
<keyword evidence="9 10" id="KW-0472">Membrane</keyword>
<organism evidence="15 16">
    <name type="scientific">Hirschia litorea</name>
    <dbReference type="NCBI Taxonomy" id="1199156"/>
    <lineage>
        <taxon>Bacteria</taxon>
        <taxon>Pseudomonadati</taxon>
        <taxon>Pseudomonadota</taxon>
        <taxon>Alphaproteobacteria</taxon>
        <taxon>Hyphomonadales</taxon>
        <taxon>Hyphomonadaceae</taxon>
        <taxon>Hirschia</taxon>
    </lineage>
</organism>
<evidence type="ECO:0000259" key="13">
    <source>
        <dbReference type="Pfam" id="PF14341"/>
    </source>
</evidence>
<sequence length="348" mass="38524">MFQAIIHKIFDRNKASRKSKDAEHGAALITALLIVSVMSVTALSVIESLRFSMKLSGNMAQREQARLYALGAEQLAIATINAARKLSPQGEEKRYPALDEWTRTPLLFPIDGGSIKGKVEDGSNCFNLNAVVRLGEGERVIVADGENIKRLARLFEYTGVSLGESVGLANSIADWIDTNNTPEYGGAEDPDYSIQQPPYRTSATLLADVSELKVIKGFTPEMVDKMAPWLCARPNMKLSPLNINTLTLEDLPLFLTYLGPSFSDTTVNAILGERPVTGFQNVDDMWALSVFENDKIEDEDKHLFGLKSEYFDVIAQISYYQTVISLHSTLQITNSGDITNISRRYGNF</sequence>
<keyword evidence="16" id="KW-1185">Reference proteome</keyword>
<dbReference type="Proteomes" id="UP001596492">
    <property type="component" value="Unassembled WGS sequence"/>
</dbReference>
<dbReference type="Pfam" id="PF14341">
    <property type="entry name" value="PilX_N"/>
    <property type="match status" value="1"/>
</dbReference>
<feature type="domain" description="Type 4 fimbrial biogenesis protein PilX N-terminal" evidence="13">
    <location>
        <begin position="25"/>
        <end position="69"/>
    </location>
</feature>
<evidence type="ECO:0000256" key="10">
    <source>
        <dbReference type="PIRNR" id="PIRNR002786"/>
    </source>
</evidence>
<evidence type="ECO:0000256" key="5">
    <source>
        <dbReference type="ARBA" id="ARBA00022519"/>
    </source>
</evidence>
<reference evidence="16" key="1">
    <citation type="journal article" date="2019" name="Int. J. Syst. Evol. Microbiol.">
        <title>The Global Catalogue of Microorganisms (GCM) 10K type strain sequencing project: providing services to taxonomists for standard genome sequencing and annotation.</title>
        <authorList>
            <consortium name="The Broad Institute Genomics Platform"/>
            <consortium name="The Broad Institute Genome Sequencing Center for Infectious Disease"/>
            <person name="Wu L."/>
            <person name="Ma J."/>
        </authorList>
    </citation>
    <scope>NUCLEOTIDE SEQUENCE [LARGE SCALE GENOMIC DNA]</scope>
    <source>
        <strain evidence="16">CCUG 51308</strain>
    </source>
</reference>
<dbReference type="PANTHER" id="PTHR38831:SF1">
    <property type="entry name" value="TYPE II SECRETION SYSTEM PROTEIN K-RELATED"/>
    <property type="match status" value="1"/>
</dbReference>
<dbReference type="NCBIfam" id="NF037980">
    <property type="entry name" value="T2SS_GspK"/>
    <property type="match status" value="1"/>
</dbReference>
<comment type="subcellular location">
    <subcellularLocation>
        <location evidence="1 10">Cell inner membrane</location>
    </subcellularLocation>
</comment>
<feature type="transmembrane region" description="Helical" evidence="11">
    <location>
        <begin position="26"/>
        <end position="46"/>
    </location>
</feature>
<dbReference type="Pfam" id="PF03934">
    <property type="entry name" value="T2SSK"/>
    <property type="match status" value="1"/>
</dbReference>
<evidence type="ECO:0000256" key="1">
    <source>
        <dbReference type="ARBA" id="ARBA00004533"/>
    </source>
</evidence>
<keyword evidence="6 11" id="KW-0812">Transmembrane</keyword>
<evidence type="ECO:0000256" key="11">
    <source>
        <dbReference type="SAM" id="Phobius"/>
    </source>
</evidence>
<keyword evidence="3 10" id="KW-0813">Transport</keyword>
<comment type="caution">
    <text evidence="15">The sequence shown here is derived from an EMBL/GenBank/DDBJ whole genome shotgun (WGS) entry which is preliminary data.</text>
</comment>
<dbReference type="Gene3D" id="3.30.1300.30">
    <property type="entry name" value="GSPII I/J protein-like"/>
    <property type="match status" value="1"/>
</dbReference>
<accession>A0ABW2IH39</accession>
<dbReference type="InterPro" id="IPR049031">
    <property type="entry name" value="T2SSK_SAM-like_1st"/>
</dbReference>
<evidence type="ECO:0000256" key="8">
    <source>
        <dbReference type="ARBA" id="ARBA00022989"/>
    </source>
</evidence>
<dbReference type="Pfam" id="PF21687">
    <property type="entry name" value="T2SSK_1st"/>
    <property type="match status" value="1"/>
</dbReference>
<feature type="domain" description="T2SS protein K first SAM-like" evidence="14">
    <location>
        <begin position="124"/>
        <end position="234"/>
    </location>
</feature>
<dbReference type="InterPro" id="IPR005628">
    <property type="entry name" value="GspK"/>
</dbReference>
<keyword evidence="7" id="KW-0653">Protein transport</keyword>
<dbReference type="InterPro" id="IPR038072">
    <property type="entry name" value="GspK_central_sf"/>
</dbReference>
<keyword evidence="8 11" id="KW-1133">Transmembrane helix</keyword>
<evidence type="ECO:0000256" key="3">
    <source>
        <dbReference type="ARBA" id="ARBA00022448"/>
    </source>
</evidence>
<dbReference type="Gene3D" id="1.10.40.60">
    <property type="entry name" value="EpsJ-like"/>
    <property type="match status" value="2"/>
</dbReference>
<evidence type="ECO:0000259" key="14">
    <source>
        <dbReference type="Pfam" id="PF21687"/>
    </source>
</evidence>
<name>A0ABW2IH39_9PROT</name>
<evidence type="ECO:0000259" key="12">
    <source>
        <dbReference type="Pfam" id="PF03934"/>
    </source>
</evidence>
<dbReference type="EMBL" id="JBHTBR010000002">
    <property type="protein sequence ID" value="MFC7290358.1"/>
    <property type="molecule type" value="Genomic_DNA"/>
</dbReference>
<evidence type="ECO:0000313" key="16">
    <source>
        <dbReference type="Proteomes" id="UP001596492"/>
    </source>
</evidence>
<protein>
    <recommendedName>
        <fullName evidence="10">Type II secretion system protein K</fullName>
    </recommendedName>
</protein>
<comment type="similarity">
    <text evidence="2 10">Belongs to the GSP K family.</text>
</comment>
<evidence type="ECO:0000256" key="7">
    <source>
        <dbReference type="ARBA" id="ARBA00022927"/>
    </source>
</evidence>
<dbReference type="InterPro" id="IPR025746">
    <property type="entry name" value="PilX_N_dom"/>
</dbReference>
<evidence type="ECO:0000256" key="9">
    <source>
        <dbReference type="ARBA" id="ARBA00023136"/>
    </source>
</evidence>
<proteinExistence type="inferred from homology"/>
<feature type="domain" description="T2SS protein K second SAM-like" evidence="12">
    <location>
        <begin position="241"/>
        <end position="299"/>
    </location>
</feature>
<evidence type="ECO:0000256" key="6">
    <source>
        <dbReference type="ARBA" id="ARBA00022692"/>
    </source>
</evidence>
<dbReference type="PIRSF" id="PIRSF002786">
    <property type="entry name" value="XcpX"/>
    <property type="match status" value="1"/>
</dbReference>
<dbReference type="SUPFAM" id="SSF54523">
    <property type="entry name" value="Pili subunits"/>
    <property type="match status" value="1"/>
</dbReference>
<gene>
    <name evidence="15" type="primary">gspK</name>
    <name evidence="15" type="ORF">ACFQS8_01900</name>
</gene>